<dbReference type="AlphaFoldDB" id="A0A8S1PTT4"/>
<accession>A0A8S1PTT4</accession>
<reference evidence="1" key="1">
    <citation type="submission" date="2021-01" db="EMBL/GenBank/DDBJ databases">
        <authorList>
            <consortium name="Genoscope - CEA"/>
            <person name="William W."/>
        </authorList>
    </citation>
    <scope>NUCLEOTIDE SEQUENCE</scope>
</reference>
<dbReference type="EMBL" id="CAJJDN010000086">
    <property type="protein sequence ID" value="CAD8106421.1"/>
    <property type="molecule type" value="Genomic_DNA"/>
</dbReference>
<keyword evidence="2" id="KW-1185">Reference proteome</keyword>
<sequence length="90" mass="11118">MKRIYEIQTNKQYQQSYYSWNQINKLNIINRDKFIIGNYFQQEDQNVNFFIIYIIFVFQIKNQNNLTQNVMILKKQYNNEDSGSENQYQI</sequence>
<proteinExistence type="predicted"/>
<gene>
    <name evidence="1" type="ORF">PSON_ATCC_30995.1.T0860199</name>
</gene>
<organism evidence="1 2">
    <name type="scientific">Paramecium sonneborni</name>
    <dbReference type="NCBI Taxonomy" id="65129"/>
    <lineage>
        <taxon>Eukaryota</taxon>
        <taxon>Sar</taxon>
        <taxon>Alveolata</taxon>
        <taxon>Ciliophora</taxon>
        <taxon>Intramacronucleata</taxon>
        <taxon>Oligohymenophorea</taxon>
        <taxon>Peniculida</taxon>
        <taxon>Parameciidae</taxon>
        <taxon>Paramecium</taxon>
    </lineage>
</organism>
<evidence type="ECO:0000313" key="2">
    <source>
        <dbReference type="Proteomes" id="UP000692954"/>
    </source>
</evidence>
<protein>
    <submittedName>
        <fullName evidence="1">Uncharacterized protein</fullName>
    </submittedName>
</protein>
<evidence type="ECO:0000313" key="1">
    <source>
        <dbReference type="EMBL" id="CAD8106421.1"/>
    </source>
</evidence>
<dbReference type="Proteomes" id="UP000692954">
    <property type="component" value="Unassembled WGS sequence"/>
</dbReference>
<comment type="caution">
    <text evidence="1">The sequence shown here is derived from an EMBL/GenBank/DDBJ whole genome shotgun (WGS) entry which is preliminary data.</text>
</comment>
<name>A0A8S1PTT4_9CILI</name>